<dbReference type="InterPro" id="IPR012902">
    <property type="entry name" value="N_methyl_site"/>
</dbReference>
<comment type="caution">
    <text evidence="7">The sequence shown here is derived from an EMBL/GenBank/DDBJ whole genome shotgun (WGS) entry which is preliminary data.</text>
</comment>
<dbReference type="Gene3D" id="3.30.700.10">
    <property type="entry name" value="Glycoprotein, Type 4 Pilin"/>
    <property type="match status" value="1"/>
</dbReference>
<keyword evidence="5 6" id="KW-0472">Membrane</keyword>
<dbReference type="GO" id="GO:0015628">
    <property type="term" value="P:protein secretion by the type II secretion system"/>
    <property type="evidence" value="ECO:0007669"/>
    <property type="project" value="InterPro"/>
</dbReference>
<evidence type="ECO:0000313" key="8">
    <source>
        <dbReference type="Proteomes" id="UP000228920"/>
    </source>
</evidence>
<reference evidence="8" key="1">
    <citation type="submission" date="2017-09" db="EMBL/GenBank/DDBJ databases">
        <title>Depth-based differentiation of microbial function through sediment-hosted aquifers and enrichment of novel symbionts in the deep terrestrial subsurface.</title>
        <authorList>
            <person name="Probst A.J."/>
            <person name="Ladd B."/>
            <person name="Jarett J.K."/>
            <person name="Geller-Mcgrath D.E."/>
            <person name="Sieber C.M.K."/>
            <person name="Emerson J.B."/>
            <person name="Anantharaman K."/>
            <person name="Thomas B.C."/>
            <person name="Malmstrom R."/>
            <person name="Stieglmeier M."/>
            <person name="Klingl A."/>
            <person name="Woyke T."/>
            <person name="Ryan C.M."/>
            <person name="Banfield J.F."/>
        </authorList>
    </citation>
    <scope>NUCLEOTIDE SEQUENCE [LARGE SCALE GENOMIC DNA]</scope>
</reference>
<proteinExistence type="predicted"/>
<gene>
    <name evidence="7" type="ORF">COY32_01225</name>
</gene>
<dbReference type="EMBL" id="PFNL01000034">
    <property type="protein sequence ID" value="PIZ47645.1"/>
    <property type="molecule type" value="Genomic_DNA"/>
</dbReference>
<dbReference type="SUPFAM" id="SSF54523">
    <property type="entry name" value="Pili subunits"/>
    <property type="match status" value="1"/>
</dbReference>
<dbReference type="InterPro" id="IPR000983">
    <property type="entry name" value="Bac_GSPG_pilin"/>
</dbReference>
<dbReference type="AlphaFoldDB" id="A0A2M7TL48"/>
<dbReference type="NCBIfam" id="TIGR02532">
    <property type="entry name" value="IV_pilin_GFxxxE"/>
    <property type="match status" value="1"/>
</dbReference>
<dbReference type="InterPro" id="IPR045584">
    <property type="entry name" value="Pilin-like"/>
</dbReference>
<keyword evidence="3 6" id="KW-0812">Transmembrane</keyword>
<evidence type="ECO:0000256" key="3">
    <source>
        <dbReference type="ARBA" id="ARBA00022692"/>
    </source>
</evidence>
<accession>A0A2M7TL48</accession>
<sequence length="187" mass="20443">MTSSHRLFSPVNKHHGFTLIELLVVIVIIGLLAGIGIASFNGAIARGRDAKRKSDLAEIQLALKQYYFEHNTYRVANAGHSSHEGEGWITANTTTEPNYYADSIIEVLKAEGYLEVNVVADPTLGITGGHIIVLCEGDQVYALFTQLEEPTVNDEAKADRACGVAVSASWDPVTTYNKNYVVTNKLY</sequence>
<evidence type="ECO:0000256" key="4">
    <source>
        <dbReference type="ARBA" id="ARBA00022989"/>
    </source>
</evidence>
<comment type="subcellular location">
    <subcellularLocation>
        <location evidence="1">Membrane</location>
        <topology evidence="1">Single-pass membrane protein</topology>
    </subcellularLocation>
</comment>
<evidence type="ECO:0000256" key="6">
    <source>
        <dbReference type="SAM" id="Phobius"/>
    </source>
</evidence>
<name>A0A2M7TL48_UNCKA</name>
<keyword evidence="2" id="KW-0488">Methylation</keyword>
<evidence type="ECO:0000313" key="7">
    <source>
        <dbReference type="EMBL" id="PIZ47645.1"/>
    </source>
</evidence>
<dbReference type="PANTHER" id="PTHR30093">
    <property type="entry name" value="GENERAL SECRETION PATHWAY PROTEIN G"/>
    <property type="match status" value="1"/>
</dbReference>
<keyword evidence="4 6" id="KW-1133">Transmembrane helix</keyword>
<evidence type="ECO:0000256" key="5">
    <source>
        <dbReference type="ARBA" id="ARBA00023136"/>
    </source>
</evidence>
<dbReference type="PANTHER" id="PTHR30093:SF44">
    <property type="entry name" value="TYPE II SECRETION SYSTEM CORE PROTEIN G"/>
    <property type="match status" value="1"/>
</dbReference>
<dbReference type="GO" id="GO:0015627">
    <property type="term" value="C:type II protein secretion system complex"/>
    <property type="evidence" value="ECO:0007669"/>
    <property type="project" value="InterPro"/>
</dbReference>
<protein>
    <recommendedName>
        <fullName evidence="9">Type II secretion system protein GspG C-terminal domain-containing protein</fullName>
    </recommendedName>
</protein>
<evidence type="ECO:0008006" key="9">
    <source>
        <dbReference type="Google" id="ProtNLM"/>
    </source>
</evidence>
<dbReference type="Proteomes" id="UP000228920">
    <property type="component" value="Unassembled WGS sequence"/>
</dbReference>
<dbReference type="Pfam" id="PF07963">
    <property type="entry name" value="N_methyl"/>
    <property type="match status" value="1"/>
</dbReference>
<evidence type="ECO:0000256" key="1">
    <source>
        <dbReference type="ARBA" id="ARBA00004167"/>
    </source>
</evidence>
<evidence type="ECO:0000256" key="2">
    <source>
        <dbReference type="ARBA" id="ARBA00022481"/>
    </source>
</evidence>
<dbReference type="GO" id="GO:0016020">
    <property type="term" value="C:membrane"/>
    <property type="evidence" value="ECO:0007669"/>
    <property type="project" value="UniProtKB-SubCell"/>
</dbReference>
<dbReference type="PRINTS" id="PR00813">
    <property type="entry name" value="BCTERIALGSPG"/>
</dbReference>
<feature type="transmembrane region" description="Helical" evidence="6">
    <location>
        <begin position="20"/>
        <end position="44"/>
    </location>
</feature>
<dbReference type="PROSITE" id="PS00409">
    <property type="entry name" value="PROKAR_NTER_METHYL"/>
    <property type="match status" value="1"/>
</dbReference>
<organism evidence="7 8">
    <name type="scientific">candidate division WWE3 bacterium CG_4_10_14_0_2_um_filter_41_14</name>
    <dbReference type="NCBI Taxonomy" id="1975072"/>
    <lineage>
        <taxon>Bacteria</taxon>
        <taxon>Katanobacteria</taxon>
    </lineage>
</organism>